<evidence type="ECO:0000313" key="3">
    <source>
        <dbReference type="Proteomes" id="UP000652219"/>
    </source>
</evidence>
<gene>
    <name evidence="2" type="ORF">CSOJ01_11421</name>
</gene>
<organism evidence="2 3">
    <name type="scientific">Colletotrichum sojae</name>
    <dbReference type="NCBI Taxonomy" id="2175907"/>
    <lineage>
        <taxon>Eukaryota</taxon>
        <taxon>Fungi</taxon>
        <taxon>Dikarya</taxon>
        <taxon>Ascomycota</taxon>
        <taxon>Pezizomycotina</taxon>
        <taxon>Sordariomycetes</taxon>
        <taxon>Hypocreomycetidae</taxon>
        <taxon>Glomerellales</taxon>
        <taxon>Glomerellaceae</taxon>
        <taxon>Colletotrichum</taxon>
        <taxon>Colletotrichum orchidearum species complex</taxon>
    </lineage>
</organism>
<feature type="region of interest" description="Disordered" evidence="1">
    <location>
        <begin position="1"/>
        <end position="39"/>
    </location>
</feature>
<comment type="caution">
    <text evidence="2">The sequence shown here is derived from an EMBL/GenBank/DDBJ whole genome shotgun (WGS) entry which is preliminary data.</text>
</comment>
<protein>
    <submittedName>
        <fullName evidence="2">Uncharacterized protein</fullName>
    </submittedName>
</protein>
<evidence type="ECO:0000313" key="2">
    <source>
        <dbReference type="EMBL" id="KAF6802697.1"/>
    </source>
</evidence>
<dbReference type="EMBL" id="WIGN01000262">
    <property type="protein sequence ID" value="KAF6802697.1"/>
    <property type="molecule type" value="Genomic_DNA"/>
</dbReference>
<feature type="compositionally biased region" description="Basic and acidic residues" evidence="1">
    <location>
        <begin position="1"/>
        <end position="11"/>
    </location>
</feature>
<reference evidence="2 3" key="1">
    <citation type="journal article" date="2020" name="Phytopathology">
        <title>Genome Sequence Resources of Colletotrichum truncatum, C. plurivorum, C. musicola, and C. sojae: Four Species Pathogenic to Soybean (Glycine max).</title>
        <authorList>
            <person name="Rogerio F."/>
            <person name="Boufleur T.R."/>
            <person name="Ciampi-Guillardi M."/>
            <person name="Sukno S.A."/>
            <person name="Thon M.R."/>
            <person name="Massola Junior N.S."/>
            <person name="Baroncelli R."/>
        </authorList>
    </citation>
    <scope>NUCLEOTIDE SEQUENCE [LARGE SCALE GENOMIC DNA]</scope>
    <source>
        <strain evidence="2 3">LFN0009</strain>
    </source>
</reference>
<sequence length="81" mass="8727">MHPAESGEIRPQRATGMRTWAQEETASLAEDGGQTPTAGQSACRARFRILAAGWRPGGQRCAWARHSVAPTVSFGVWCVCV</sequence>
<keyword evidence="3" id="KW-1185">Reference proteome</keyword>
<proteinExistence type="predicted"/>
<dbReference type="AlphaFoldDB" id="A0A8H6MMX2"/>
<accession>A0A8H6MMX2</accession>
<dbReference type="Proteomes" id="UP000652219">
    <property type="component" value="Unassembled WGS sequence"/>
</dbReference>
<evidence type="ECO:0000256" key="1">
    <source>
        <dbReference type="SAM" id="MobiDB-lite"/>
    </source>
</evidence>
<name>A0A8H6MMX2_9PEZI</name>